<dbReference type="STRING" id="142588.SAMN04488559_10431"/>
<name>A0A1H9RJ81_9LACT</name>
<protein>
    <submittedName>
        <fullName evidence="3">Site-specific DNA-methyltransferase (Adenine-specific)</fullName>
    </submittedName>
</protein>
<dbReference type="InterPro" id="IPR016843">
    <property type="entry name" value="S-AdoMet-dep_Ade-MeTrfase_prd"/>
</dbReference>
<dbReference type="InterPro" id="IPR029063">
    <property type="entry name" value="SAM-dependent_MTases_sf"/>
</dbReference>
<dbReference type="EMBL" id="FOHA01000004">
    <property type="protein sequence ID" value="SER71999.1"/>
    <property type="molecule type" value="Genomic_DNA"/>
</dbReference>
<evidence type="ECO:0000313" key="4">
    <source>
        <dbReference type="Proteomes" id="UP000198948"/>
    </source>
</evidence>
<feature type="domain" description="DNA methylase adenine-specific" evidence="1">
    <location>
        <begin position="113"/>
        <end position="318"/>
    </location>
</feature>
<proteinExistence type="predicted"/>
<dbReference type="PIRSF" id="PIRSF026567">
    <property type="entry name" value="Adenine_mtase_bact_prd"/>
    <property type="match status" value="1"/>
</dbReference>
<dbReference type="GO" id="GO:0003677">
    <property type="term" value="F:DNA binding"/>
    <property type="evidence" value="ECO:0007669"/>
    <property type="project" value="InterPro"/>
</dbReference>
<evidence type="ECO:0000259" key="2">
    <source>
        <dbReference type="Pfam" id="PF21106"/>
    </source>
</evidence>
<dbReference type="InterPro" id="IPR003356">
    <property type="entry name" value="DNA_methylase_A-5"/>
</dbReference>
<dbReference type="PANTHER" id="PTHR41313:SF1">
    <property type="entry name" value="DNA METHYLASE ADENINE-SPECIFIC DOMAIN-CONTAINING PROTEIN"/>
    <property type="match status" value="1"/>
</dbReference>
<dbReference type="InterPro" id="IPR048375">
    <property type="entry name" value="YtxK-like_N"/>
</dbReference>
<keyword evidence="3" id="KW-0489">Methyltransferase</keyword>
<dbReference type="SUPFAM" id="SSF53335">
    <property type="entry name" value="S-adenosyl-L-methionine-dependent methyltransferases"/>
    <property type="match status" value="1"/>
</dbReference>
<dbReference type="GO" id="GO:0008170">
    <property type="term" value="F:N-methyltransferase activity"/>
    <property type="evidence" value="ECO:0007669"/>
    <property type="project" value="InterPro"/>
</dbReference>
<organism evidence="3 4">
    <name type="scientific">Isobaculum melis</name>
    <dbReference type="NCBI Taxonomy" id="142588"/>
    <lineage>
        <taxon>Bacteria</taxon>
        <taxon>Bacillati</taxon>
        <taxon>Bacillota</taxon>
        <taxon>Bacilli</taxon>
        <taxon>Lactobacillales</taxon>
        <taxon>Carnobacteriaceae</taxon>
        <taxon>Isobaculum</taxon>
    </lineage>
</organism>
<dbReference type="GO" id="GO:0032259">
    <property type="term" value="P:methylation"/>
    <property type="evidence" value="ECO:0007669"/>
    <property type="project" value="UniProtKB-KW"/>
</dbReference>
<dbReference type="Gene3D" id="1.10.150.470">
    <property type="match status" value="1"/>
</dbReference>
<sequence>MTNTAVEQLFSCFDQSTKILQNALGVSYLEALAETGENMLNDGVPHVQDGLPNAQTVIQLKELYAKHAFNEMPAEEIRKSYQLALLKGAKEDQLQPNHQMTPDAIGFMMGYLTEKMVGVKAEQLRILDPAVGTGNLLSTIYNLFEAKKIQVAGIGVDIDDLLLALAASGTTLQQQNIQLFHQDGLQDLLVDPVDIVVSDLPVGYYPNDDRAKNFEVAATEGHSYAHHLLIEQSLQYLKEGGYGIFLAPSNLFDSVEAPALQKLIVAQSNLQGIFHLPIGLFKNEASRKSIYVLQKKGTEILPVKQVLLAEIPDLKNQQGMLQFMKQVEEWHKENK</sequence>
<dbReference type="InterPro" id="IPR052933">
    <property type="entry name" value="DNA_Protect_Modify"/>
</dbReference>
<keyword evidence="4" id="KW-1185">Reference proteome</keyword>
<feature type="domain" description="YtxK-like N-terminal helical" evidence="2">
    <location>
        <begin position="7"/>
        <end position="88"/>
    </location>
</feature>
<dbReference type="Gene3D" id="3.40.50.150">
    <property type="entry name" value="Vaccinia Virus protein VP39"/>
    <property type="match status" value="1"/>
</dbReference>
<reference evidence="3 4" key="1">
    <citation type="submission" date="2016-10" db="EMBL/GenBank/DDBJ databases">
        <authorList>
            <person name="de Groot N.N."/>
        </authorList>
    </citation>
    <scope>NUCLEOTIDE SEQUENCE [LARGE SCALE GENOMIC DNA]</scope>
    <source>
        <strain evidence="3 4">DSM 13760</strain>
    </source>
</reference>
<accession>A0A1H9RJ81</accession>
<dbReference type="Pfam" id="PF02384">
    <property type="entry name" value="N6_Mtase"/>
    <property type="match status" value="1"/>
</dbReference>
<dbReference type="Pfam" id="PF21106">
    <property type="entry name" value="YtxK_like"/>
    <property type="match status" value="1"/>
</dbReference>
<dbReference type="PANTHER" id="PTHR41313">
    <property type="entry name" value="ADENINE-SPECIFIC METHYLTRANSFERASE"/>
    <property type="match status" value="1"/>
</dbReference>
<dbReference type="OrthoDB" id="9788159at2"/>
<gene>
    <name evidence="3" type="ORF">SAMN04488559_10431</name>
</gene>
<dbReference type="AlphaFoldDB" id="A0A1H9RJ81"/>
<evidence type="ECO:0000259" key="1">
    <source>
        <dbReference type="Pfam" id="PF02384"/>
    </source>
</evidence>
<dbReference type="PRINTS" id="PR00507">
    <property type="entry name" value="N12N6MTFRASE"/>
</dbReference>
<keyword evidence="3" id="KW-0808">Transferase</keyword>
<dbReference type="Proteomes" id="UP000198948">
    <property type="component" value="Unassembled WGS sequence"/>
</dbReference>
<dbReference type="CDD" id="cd02440">
    <property type="entry name" value="AdoMet_MTases"/>
    <property type="match status" value="1"/>
</dbReference>
<dbReference type="RefSeq" id="WP_092650778.1">
    <property type="nucleotide sequence ID" value="NZ_FOHA01000004.1"/>
</dbReference>
<evidence type="ECO:0000313" key="3">
    <source>
        <dbReference type="EMBL" id="SER71999.1"/>
    </source>
</evidence>